<accession>A0AAV8UHZ2</accession>
<name>A0AAV8UHZ2_9RHOD</name>
<comment type="caution">
    <text evidence="1">The sequence shown here is derived from an EMBL/GenBank/DDBJ whole genome shotgun (WGS) entry which is preliminary data.</text>
</comment>
<proteinExistence type="predicted"/>
<dbReference type="EMBL" id="JAMWBK010000009">
    <property type="protein sequence ID" value="KAJ8902150.1"/>
    <property type="molecule type" value="Genomic_DNA"/>
</dbReference>
<keyword evidence="2" id="KW-1185">Reference proteome</keyword>
<dbReference type="AlphaFoldDB" id="A0AAV8UHZ2"/>
<dbReference type="Proteomes" id="UP001157974">
    <property type="component" value="Unassembled WGS sequence"/>
</dbReference>
<evidence type="ECO:0000313" key="1">
    <source>
        <dbReference type="EMBL" id="KAJ8902150.1"/>
    </source>
</evidence>
<protein>
    <submittedName>
        <fullName evidence="1">Uncharacterized protein</fullName>
    </submittedName>
</protein>
<evidence type="ECO:0000313" key="2">
    <source>
        <dbReference type="Proteomes" id="UP001157974"/>
    </source>
</evidence>
<organism evidence="1 2">
    <name type="scientific">Rhodosorus marinus</name>
    <dbReference type="NCBI Taxonomy" id="101924"/>
    <lineage>
        <taxon>Eukaryota</taxon>
        <taxon>Rhodophyta</taxon>
        <taxon>Stylonematophyceae</taxon>
        <taxon>Stylonematales</taxon>
        <taxon>Stylonemataceae</taxon>
        <taxon>Rhodosorus</taxon>
    </lineage>
</organism>
<sequence>MVFTETVLVILISTLGIKRSYRLSLLGERYLRNQILKSGESFMEARNSFQRQLLRKVFESGVHIYRNRQLNLRNPIAGKGPVSMIKRIPPSICLKKK</sequence>
<gene>
    <name evidence="1" type="ORF">NDN08_006558</name>
</gene>
<reference evidence="1 2" key="1">
    <citation type="journal article" date="2023" name="Nat. Commun.">
        <title>Origin of minicircular mitochondrial genomes in red algae.</title>
        <authorList>
            <person name="Lee Y."/>
            <person name="Cho C.H."/>
            <person name="Lee Y.M."/>
            <person name="Park S.I."/>
            <person name="Yang J.H."/>
            <person name="West J.A."/>
            <person name="Bhattacharya D."/>
            <person name="Yoon H.S."/>
        </authorList>
    </citation>
    <scope>NUCLEOTIDE SEQUENCE [LARGE SCALE GENOMIC DNA]</scope>
    <source>
        <strain evidence="1 2">CCMP1338</strain>
        <tissue evidence="1">Whole cell</tissue>
    </source>
</reference>